<evidence type="ECO:0000313" key="2">
    <source>
        <dbReference type="Proteomes" id="UP000017396"/>
    </source>
</evidence>
<reference evidence="1 2" key="1">
    <citation type="journal article" date="2013" name="PLoS ONE">
        <title>Cultivation and Complete Genome Sequencing of Gloeobacter kilaueensis sp. nov., from a Lava Cave in Kilauea Caldera, Hawai'i.</title>
        <authorList>
            <person name="Saw J.H."/>
            <person name="Schatz M."/>
            <person name="Brown M.V."/>
            <person name="Kunkel D.D."/>
            <person name="Foster J.S."/>
            <person name="Shick H."/>
            <person name="Christensen S."/>
            <person name="Hou S."/>
            <person name="Wan X."/>
            <person name="Donachie S.P."/>
        </authorList>
    </citation>
    <scope>NUCLEOTIDE SEQUENCE [LARGE SCALE GENOMIC DNA]</scope>
    <source>
        <strain evidence="2">JS</strain>
    </source>
</reference>
<organism evidence="1 2">
    <name type="scientific">Gloeobacter kilaueensis (strain ATCC BAA-2537 / CCAP 1431/1 / ULC 316 / JS1)</name>
    <dbReference type="NCBI Taxonomy" id="1183438"/>
    <lineage>
        <taxon>Bacteria</taxon>
        <taxon>Bacillati</taxon>
        <taxon>Cyanobacteriota</taxon>
        <taxon>Cyanophyceae</taxon>
        <taxon>Gloeobacterales</taxon>
        <taxon>Gloeobacteraceae</taxon>
        <taxon>Gloeobacter</taxon>
    </lineage>
</organism>
<dbReference type="EMBL" id="CP003587">
    <property type="protein sequence ID" value="AGY56627.1"/>
    <property type="molecule type" value="Genomic_DNA"/>
</dbReference>
<proteinExistence type="predicted"/>
<sequence length="168" mass="19089">MHFSATQKLQFELRSRRDGGESIALPAKARWREGTLLWSEIVYYTGEQAEALRSAAERVHLLDALPPAVGLLITPEFEAHGRQLALDIDQQGYGGLVRFEDLVSEDTYLQVVLGEGLFPLIVREEELKHFWTELTLRCERHFLAVASQHGCFGYWESDLAISRSTGER</sequence>
<protein>
    <submittedName>
        <fullName evidence="1">Uncharacterized protein</fullName>
    </submittedName>
</protein>
<dbReference type="STRING" id="1183438.GKIL_0380"/>
<gene>
    <name evidence="1" type="ORF">GKIL_0380</name>
</gene>
<evidence type="ECO:0000313" key="1">
    <source>
        <dbReference type="EMBL" id="AGY56627.1"/>
    </source>
</evidence>
<dbReference type="OrthoDB" id="9826867at2"/>
<dbReference type="HOGENOM" id="CLU_1584145_0_0_3"/>
<dbReference type="Proteomes" id="UP000017396">
    <property type="component" value="Chromosome"/>
</dbReference>
<dbReference type="AlphaFoldDB" id="U5QCI3"/>
<accession>U5QCI3</accession>
<dbReference type="RefSeq" id="WP_023171647.1">
    <property type="nucleotide sequence ID" value="NC_022600.1"/>
</dbReference>
<dbReference type="KEGG" id="glj:GKIL_0380"/>
<name>U5QCI3_GLOK1</name>
<keyword evidence="2" id="KW-1185">Reference proteome</keyword>